<dbReference type="CDD" id="cd22920">
    <property type="entry name" value="HFD_CENP-T"/>
    <property type="match status" value="1"/>
</dbReference>
<evidence type="ECO:0000256" key="5">
    <source>
        <dbReference type="ARBA" id="ARBA00022454"/>
    </source>
</evidence>
<dbReference type="GO" id="GO:0000278">
    <property type="term" value="P:mitotic cell cycle"/>
    <property type="evidence" value="ECO:0007669"/>
    <property type="project" value="TreeGrafter"/>
</dbReference>
<dbReference type="PANTHER" id="PTHR46904">
    <property type="entry name" value="CENTROMERE PROTEIN T"/>
    <property type="match status" value="1"/>
</dbReference>
<feature type="compositionally biased region" description="Low complexity" evidence="15">
    <location>
        <begin position="104"/>
        <end position="117"/>
    </location>
</feature>
<dbReference type="Ensembl" id="ENSGEVT00005006254.1">
    <property type="protein sequence ID" value="ENSGEVP00005005977.1"/>
    <property type="gene ID" value="ENSGEVG00005004251.1"/>
</dbReference>
<evidence type="ECO:0000313" key="19">
    <source>
        <dbReference type="Proteomes" id="UP000694390"/>
    </source>
</evidence>
<dbReference type="GO" id="GO:0003677">
    <property type="term" value="F:DNA binding"/>
    <property type="evidence" value="ECO:0007669"/>
    <property type="project" value="UniProtKB-KW"/>
</dbReference>
<feature type="compositionally biased region" description="Basic and acidic residues" evidence="15">
    <location>
        <begin position="145"/>
        <end position="154"/>
    </location>
</feature>
<evidence type="ECO:0000256" key="6">
    <source>
        <dbReference type="ARBA" id="ARBA00022618"/>
    </source>
</evidence>
<evidence type="ECO:0000256" key="8">
    <source>
        <dbReference type="ARBA" id="ARBA00022838"/>
    </source>
</evidence>
<comment type="subunit">
    <text evidence="14">Component of the CENPA-CAD complex, composed of CENPI, CENPK, CENPL, CENPO, CENPP, CENPQ, CENPR and CENPS. The CENPA-CAD complex is probably recruited on centromeres by the CENPA-NAC complex, at least composed of CENPA, CENPC, CENPH, CENPM, CENPN, CENPT and CENPU. Identified in a centromeric complex containing histones H2A, H2B, H3 and H4, and at least CENPA, CENPB, CENPC, CENPT, CENPN, HJURP, SUPT16H, SSRP1 and RSF1. Interacts (via N-terminus) with the NDC80 complex. Heterodimer with CENPW; this dimer coassembles with CENPS-CENPX heterodimers at centromeres to form the tetrameric CENP-T-W-S-X complex.</text>
</comment>
<dbReference type="GO" id="GO:0005634">
    <property type="term" value="C:nucleus"/>
    <property type="evidence" value="ECO:0007669"/>
    <property type="project" value="UniProtKB-SubCell"/>
</dbReference>
<feature type="region of interest" description="Disordered" evidence="15">
    <location>
        <begin position="16"/>
        <end position="44"/>
    </location>
</feature>
<dbReference type="GeneTree" id="ENSGT00390000003044"/>
<dbReference type="GO" id="GO:0051382">
    <property type="term" value="P:kinetochore assembly"/>
    <property type="evidence" value="ECO:0007669"/>
    <property type="project" value="InterPro"/>
</dbReference>
<name>A0A8C4XYK2_9SAUR</name>
<evidence type="ECO:0000256" key="14">
    <source>
        <dbReference type="ARBA" id="ARBA00046865"/>
    </source>
</evidence>
<feature type="region of interest" description="Disordered" evidence="15">
    <location>
        <begin position="97"/>
        <end position="217"/>
    </location>
</feature>
<feature type="region of interest" description="Disordered" evidence="15">
    <location>
        <begin position="375"/>
        <end position="583"/>
    </location>
</feature>
<comment type="subcellular location">
    <subcellularLocation>
        <location evidence="2">Chromosome</location>
        <location evidence="2">Centromere</location>
        <location evidence="2">Kinetochore</location>
    </subcellularLocation>
    <subcellularLocation>
        <location evidence="1">Nucleus</location>
    </subcellularLocation>
</comment>
<dbReference type="GeneID" id="115660370"/>
<evidence type="ECO:0000256" key="13">
    <source>
        <dbReference type="ARBA" id="ARBA00045461"/>
    </source>
</evidence>
<dbReference type="GO" id="GO:0051301">
    <property type="term" value="P:cell division"/>
    <property type="evidence" value="ECO:0007669"/>
    <property type="project" value="UniProtKB-KW"/>
</dbReference>
<evidence type="ECO:0000256" key="11">
    <source>
        <dbReference type="ARBA" id="ARBA00023306"/>
    </source>
</evidence>
<dbReference type="Pfam" id="PF16171">
    <property type="entry name" value="CENP-T_N"/>
    <property type="match status" value="1"/>
</dbReference>
<evidence type="ECO:0000256" key="1">
    <source>
        <dbReference type="ARBA" id="ARBA00004123"/>
    </source>
</evidence>
<comment type="function">
    <text evidence="13">Component of the CENPA-NAC (nucleosome-associated) complex, a complex that plays a central role in assembly of kinetochore proteins, mitotic progression and chromosome segregation. The CENPA-NAC complex recruits the CENPA-CAD (nucleosome distal) complex and may be involved in incorporation of newly synthesized CENPA into centromeres. Part of a nucleosome-associated complex that binds specifically to histone H3-containing nucleosomes at the centromere, as opposed to nucleosomes containing CENPA. Component of the heterotetrameric CENP-T-W-S-X complex that binds and supercoils DNA, and plays an important role in kinetochore assembly. CENPT has a fundamental role in kinetochore assembly and function. It is one of the inner kinetochore proteins, with most further proteins binding downstream. Required for normal chromosome organization and normal progress through mitosis.</text>
</comment>
<dbReference type="AlphaFoldDB" id="A0A8C4XYK2"/>
<feature type="compositionally biased region" description="Basic and acidic residues" evidence="15">
    <location>
        <begin position="404"/>
        <end position="417"/>
    </location>
</feature>
<keyword evidence="11" id="KW-0131">Cell cycle</keyword>
<dbReference type="GO" id="GO:0046982">
    <property type="term" value="F:protein heterodimerization activity"/>
    <property type="evidence" value="ECO:0007669"/>
    <property type="project" value="InterPro"/>
</dbReference>
<feature type="domain" description="CENP-T/Histone H4 histone fold" evidence="16">
    <location>
        <begin position="675"/>
        <end position="771"/>
    </location>
</feature>
<keyword evidence="8" id="KW-0995">Kinetochore</keyword>
<dbReference type="InterPro" id="IPR032373">
    <property type="entry name" value="CENP-T_N"/>
</dbReference>
<dbReference type="Gene3D" id="1.10.20.10">
    <property type="entry name" value="Histone, subunit A"/>
    <property type="match status" value="1"/>
</dbReference>
<feature type="domain" description="Centromere kinetochore component CENP-T N-terminal" evidence="17">
    <location>
        <begin position="103"/>
        <end position="369"/>
    </location>
</feature>
<protein>
    <recommendedName>
        <fullName evidence="4">Centromere protein T</fullName>
    </recommendedName>
</protein>
<evidence type="ECO:0000256" key="2">
    <source>
        <dbReference type="ARBA" id="ARBA00004629"/>
    </source>
</evidence>
<dbReference type="GO" id="GO:0000776">
    <property type="term" value="C:kinetochore"/>
    <property type="evidence" value="ECO:0007669"/>
    <property type="project" value="UniProtKB-KW"/>
</dbReference>
<evidence type="ECO:0000313" key="18">
    <source>
        <dbReference type="Ensembl" id="ENSGEVP00005005977.1"/>
    </source>
</evidence>
<evidence type="ECO:0000256" key="9">
    <source>
        <dbReference type="ARBA" id="ARBA00023125"/>
    </source>
</evidence>
<feature type="compositionally biased region" description="Acidic residues" evidence="15">
    <location>
        <begin position="520"/>
        <end position="545"/>
    </location>
</feature>
<keyword evidence="6" id="KW-0132">Cell division</keyword>
<keyword evidence="19" id="KW-1185">Reference proteome</keyword>
<organism evidence="18 19">
    <name type="scientific">Gopherus evgoodei</name>
    <name type="common">Goodes thornscrub tortoise</name>
    <dbReference type="NCBI Taxonomy" id="1825980"/>
    <lineage>
        <taxon>Eukaryota</taxon>
        <taxon>Metazoa</taxon>
        <taxon>Chordata</taxon>
        <taxon>Craniata</taxon>
        <taxon>Vertebrata</taxon>
        <taxon>Euteleostomi</taxon>
        <taxon>Archelosauria</taxon>
        <taxon>Testudinata</taxon>
        <taxon>Testudines</taxon>
        <taxon>Cryptodira</taxon>
        <taxon>Durocryptodira</taxon>
        <taxon>Testudinoidea</taxon>
        <taxon>Testudinidae</taxon>
        <taxon>Gopherus</taxon>
    </lineage>
</organism>
<proteinExistence type="inferred from homology"/>
<feature type="region of interest" description="Disordered" evidence="15">
    <location>
        <begin position="640"/>
        <end position="678"/>
    </location>
</feature>
<feature type="compositionally biased region" description="Basic and acidic residues" evidence="15">
    <location>
        <begin position="458"/>
        <end position="467"/>
    </location>
</feature>
<keyword evidence="12" id="KW-0137">Centromere</keyword>
<dbReference type="InterPro" id="IPR009072">
    <property type="entry name" value="Histone-fold"/>
</dbReference>
<reference evidence="18" key="1">
    <citation type="submission" date="2019-06" db="EMBL/GenBank/DDBJ databases">
        <title>G10K-VGP Goodes thornscrub tortoise genome, primary haplotype.</title>
        <authorList>
            <person name="Murphy B."/>
            <person name="Edwards T."/>
            <person name="Rhie A."/>
            <person name="Koren S."/>
            <person name="Phillippy A."/>
            <person name="Fedrigo O."/>
            <person name="Haase B."/>
            <person name="Mountcastle J."/>
            <person name="Lewin H."/>
            <person name="Damas J."/>
            <person name="Howe K."/>
            <person name="Formenti G."/>
            <person name="Myers G."/>
            <person name="Durbin R."/>
            <person name="Jarvis E.D."/>
        </authorList>
    </citation>
    <scope>NUCLEOTIDE SEQUENCE [LARGE SCALE GENOMIC DNA]</scope>
</reference>
<feature type="compositionally biased region" description="Acidic residues" evidence="15">
    <location>
        <begin position="603"/>
        <end position="621"/>
    </location>
</feature>
<dbReference type="Proteomes" id="UP000694390">
    <property type="component" value="Chromosome 12"/>
</dbReference>
<feature type="compositionally biased region" description="Polar residues" evidence="15">
    <location>
        <begin position="155"/>
        <end position="164"/>
    </location>
</feature>
<comment type="similarity">
    <text evidence="3">Belongs to the CENP-T/CNN1 family.</text>
</comment>
<dbReference type="OrthoDB" id="10071681at2759"/>
<dbReference type="InterPro" id="IPR035425">
    <property type="entry name" value="CENP-T/H4_C"/>
</dbReference>
<evidence type="ECO:0000256" key="12">
    <source>
        <dbReference type="ARBA" id="ARBA00023328"/>
    </source>
</evidence>
<feature type="compositionally biased region" description="Basic and acidic residues" evidence="15">
    <location>
        <begin position="27"/>
        <end position="41"/>
    </location>
</feature>
<gene>
    <name evidence="18" type="primary">CENPT</name>
</gene>
<evidence type="ECO:0000256" key="7">
    <source>
        <dbReference type="ARBA" id="ARBA00022776"/>
    </source>
</evidence>
<evidence type="ECO:0000256" key="4">
    <source>
        <dbReference type="ARBA" id="ARBA00016401"/>
    </source>
</evidence>
<keyword evidence="9" id="KW-0238">DNA-binding</keyword>
<accession>A0A8C4XYK2</accession>
<dbReference type="SUPFAM" id="SSF47113">
    <property type="entry name" value="Histone-fold"/>
    <property type="match status" value="1"/>
</dbReference>
<dbReference type="Pfam" id="PF15511">
    <property type="entry name" value="CENP-T_C"/>
    <property type="match status" value="1"/>
</dbReference>
<evidence type="ECO:0000256" key="3">
    <source>
        <dbReference type="ARBA" id="ARBA00010137"/>
    </source>
</evidence>
<sequence>MHLFFTPQPIKLTVALQTPSPSPKHPAPRDGAELHRDKDSDQPNPTIYLVRSDLCLPPHPCLRLFPRKYTLPKQLHFSGSTMFFGAVGKWNISLTKQHRSMPDTRASPRTRSSTRVSQDSRAASPSMALRHKMKERVRQSVGRKHFSDPRRQSISDKTSLQKKTPTILPDLDNDTPRVVLRRIIQTQPQVSPLVPKTSETKEPEEPGSQPPSERISSGLEMHLPDFVPEGTVITALHMSRKKKKFSISEFERGADERLPRNLAEPALDNSSLTRSLQISLATPVPPESVEKRGLIRRPKNRKTVNVEAFEGGVEQNLLQIRGKSQATSMIGMTMGTSDTEIILSNTELFAQPQLGEQSQAGFSAPEQKLLKGKIPVQGRKASNAATEEGMVPDVDAEEGMPETLQKKDLARDPEHTDQMAAESWGRAVSLSSEQRERTQGSSYAEQLPEAEEQVAGVEYRRSRRELSWDLLSSDRPSSSPPAASRNLSRRSDTLPALQPVKSSRPSMRETVANIIQKLDDAEESEEVADVEQEMEVDGAEQEEAVSEVVESPRSARTRSLGRHSSAMSAQYPEQSGRKLTKEAVEREAELDGGAVIGEVGHSEEEEMTEEEAETEEPESEELSMKTPAFVRAKAYRSSPLLSTPRTLKTAASRFPPKPPRAQQAAKRTAMAPRRKREPALPSSLVKKIFSHYVKVPVARDAFKVVEKCVEVYFRQLSNDLEAYTLHARRKTVEEADLELLMRRQGLVTDKMPLHVLIERHLPLEHRKLLIPVAMSGNKVIPHK</sequence>
<evidence type="ECO:0000259" key="16">
    <source>
        <dbReference type="Pfam" id="PF15511"/>
    </source>
</evidence>
<reference evidence="18" key="2">
    <citation type="submission" date="2025-08" db="UniProtKB">
        <authorList>
            <consortium name="Ensembl"/>
        </authorList>
    </citation>
    <scope>IDENTIFICATION</scope>
</reference>
<feature type="compositionally biased region" description="Low complexity" evidence="15">
    <location>
        <begin position="468"/>
        <end position="486"/>
    </location>
</feature>
<dbReference type="RefSeq" id="XP_030437578.1">
    <property type="nucleotide sequence ID" value="XM_030581718.1"/>
</dbReference>
<reference evidence="18" key="3">
    <citation type="submission" date="2025-09" db="UniProtKB">
        <authorList>
            <consortium name="Ensembl"/>
        </authorList>
    </citation>
    <scope>IDENTIFICATION</scope>
</reference>
<dbReference type="InterPro" id="IPR028255">
    <property type="entry name" value="CENP-T"/>
</dbReference>
<keyword evidence="10" id="KW-0539">Nucleus</keyword>
<evidence type="ECO:0000256" key="15">
    <source>
        <dbReference type="SAM" id="MobiDB-lite"/>
    </source>
</evidence>
<dbReference type="CTD" id="80152"/>
<keyword evidence="5" id="KW-0158">Chromosome</keyword>
<feature type="region of interest" description="Disordered" evidence="15">
    <location>
        <begin position="600"/>
        <end position="626"/>
    </location>
</feature>
<evidence type="ECO:0000259" key="17">
    <source>
        <dbReference type="Pfam" id="PF16171"/>
    </source>
</evidence>
<keyword evidence="7" id="KW-0498">Mitosis</keyword>
<dbReference type="GO" id="GO:0007059">
    <property type="term" value="P:chromosome segregation"/>
    <property type="evidence" value="ECO:0007669"/>
    <property type="project" value="TreeGrafter"/>
</dbReference>
<dbReference type="PANTHER" id="PTHR46904:SF1">
    <property type="entry name" value="CENTROMERE PROTEIN T"/>
    <property type="match status" value="1"/>
</dbReference>
<evidence type="ECO:0000256" key="10">
    <source>
        <dbReference type="ARBA" id="ARBA00023242"/>
    </source>
</evidence>